<dbReference type="GeneID" id="55560543"/>
<dbReference type="Proteomes" id="UP000494161">
    <property type="component" value="Unassembled WGS sequence"/>
</dbReference>
<dbReference type="InterPro" id="IPR043128">
    <property type="entry name" value="Rev_trsase/Diguanyl_cyclase"/>
</dbReference>
<dbReference type="PROSITE" id="PS50878">
    <property type="entry name" value="RT_POL"/>
    <property type="match status" value="1"/>
</dbReference>
<name>A0ABM8LYS5_9BURK</name>
<dbReference type="SUPFAM" id="SSF56672">
    <property type="entry name" value="DNA/RNA polymerases"/>
    <property type="match status" value="1"/>
</dbReference>
<dbReference type="EMBL" id="CADILJ010000048">
    <property type="protein sequence ID" value="CAB3953887.1"/>
    <property type="molecule type" value="Genomic_DNA"/>
</dbReference>
<accession>A0ABM8LYS5</accession>
<dbReference type="RefSeq" id="WP_082878698.1">
    <property type="nucleotide sequence ID" value="NZ_CADILJ010000048.1"/>
</dbReference>
<reference evidence="2 3" key="1">
    <citation type="submission" date="2020-04" db="EMBL/GenBank/DDBJ databases">
        <authorList>
            <person name="De Canck E."/>
        </authorList>
    </citation>
    <scope>NUCLEOTIDE SEQUENCE [LARGE SCALE GENOMIC DNA]</scope>
    <source>
        <strain evidence="2 3">LMG 7053</strain>
    </source>
</reference>
<feature type="domain" description="Reverse transcriptase" evidence="1">
    <location>
        <begin position="1"/>
        <end position="224"/>
    </location>
</feature>
<protein>
    <recommendedName>
        <fullName evidence="1">Reverse transcriptase domain-containing protein</fullName>
    </recommendedName>
</protein>
<keyword evidence="3" id="KW-1185">Reference proteome</keyword>
<dbReference type="InterPro" id="IPR000477">
    <property type="entry name" value="RT_dom"/>
</dbReference>
<comment type="caution">
    <text evidence="2">The sequence shown here is derived from an EMBL/GenBank/DDBJ whole genome shotgun (WGS) entry which is preliminary data.</text>
</comment>
<evidence type="ECO:0000313" key="2">
    <source>
        <dbReference type="EMBL" id="CAB3953887.1"/>
    </source>
</evidence>
<sequence>MAFHELWEERFELAPGKWVFVPSAESRERGERITSKIKEKWQAPAYFYHCHHGGHVRAIKQHLANTHFCCVDIESFFTSINLSRVTRALKQYFGYEVAREFARDSVIRLVDDVDSQYILPFGFVQSPIIASVCLDQSALGRVLHELASKPDITVSVYVDDIILSGSDPYRLQQEFESIKAAADRSGWKVSTSKTQPPGEQILSFNIHLSQGNLTISSERMGLFVDAYLQATSDHQKEGMLRYIRSINAAQATFFEVMDAHP</sequence>
<evidence type="ECO:0000313" key="3">
    <source>
        <dbReference type="Proteomes" id="UP000494161"/>
    </source>
</evidence>
<dbReference type="Gene3D" id="3.30.70.270">
    <property type="match status" value="1"/>
</dbReference>
<evidence type="ECO:0000259" key="1">
    <source>
        <dbReference type="PROSITE" id="PS50878"/>
    </source>
</evidence>
<proteinExistence type="predicted"/>
<dbReference type="InterPro" id="IPR043502">
    <property type="entry name" value="DNA/RNA_pol_sf"/>
</dbReference>
<organism evidence="2 3">
    <name type="scientific">Achromobacter ruhlandii</name>
    <dbReference type="NCBI Taxonomy" id="72557"/>
    <lineage>
        <taxon>Bacteria</taxon>
        <taxon>Pseudomonadati</taxon>
        <taxon>Pseudomonadota</taxon>
        <taxon>Betaproteobacteria</taxon>
        <taxon>Burkholderiales</taxon>
        <taxon>Alcaligenaceae</taxon>
        <taxon>Achromobacter</taxon>
    </lineage>
</organism>
<gene>
    <name evidence="2" type="ORF">LMG7053_04213</name>
</gene>
<dbReference type="Pfam" id="PF00078">
    <property type="entry name" value="RVT_1"/>
    <property type="match status" value="1"/>
</dbReference>